<evidence type="ECO:0000313" key="2">
    <source>
        <dbReference type="Proteomes" id="UP000309848"/>
    </source>
</evidence>
<dbReference type="InterPro" id="IPR043129">
    <property type="entry name" value="ATPase_NBD"/>
</dbReference>
<dbReference type="Gene3D" id="3.30.420.40">
    <property type="match status" value="2"/>
</dbReference>
<gene>
    <name evidence="1" type="ORF">E5A74_06405</name>
</gene>
<dbReference type="AlphaFoldDB" id="A0A4V3QX14"/>
<comment type="caution">
    <text evidence="1">The sequence shown here is derived from an EMBL/GenBank/DDBJ whole genome shotgun (WGS) entry which is preliminary data.</text>
</comment>
<name>A0A4V3QX14_9SPHN</name>
<sequence length="299" mass="31184">MRIGIDLGGTKIEIAAIDSDGVFVARERIATPRDYDGTIRAITGLAAGLDARLGRIDRIGIGIPGAVSRRTGEVRNANARFLNGRPFERDLIAALGRPVKVANDADCFALSEAERGEGTVFGAILGTGCGGGVVVEGRLLPGAAAGEWGHNPLPSPDRDETEGPECWCGRRGCIETWVSGTGFARDYRANHGGAASAEAIVAAARSGEAAALAALDRYVERLARALAGVVNVIDPDAIVLGGGMSNVDEIYAPLPAAVRLHVFCAEWSGTIRAPRFGDSSGVRGAAQLWDQSGFEARHV</sequence>
<dbReference type="PANTHER" id="PTHR18964">
    <property type="entry name" value="ROK (REPRESSOR, ORF, KINASE) FAMILY"/>
    <property type="match status" value="1"/>
</dbReference>
<keyword evidence="2" id="KW-1185">Reference proteome</keyword>
<dbReference type="OrthoDB" id="9810372at2"/>
<dbReference type="GO" id="GO:0004396">
    <property type="term" value="F:hexokinase activity"/>
    <property type="evidence" value="ECO:0007669"/>
    <property type="project" value="TreeGrafter"/>
</dbReference>
<dbReference type="PANTHER" id="PTHR18964:SF174">
    <property type="entry name" value="D-ALLOSE KINASE-RELATED"/>
    <property type="match status" value="1"/>
</dbReference>
<dbReference type="Pfam" id="PF00480">
    <property type="entry name" value="ROK"/>
    <property type="match status" value="1"/>
</dbReference>
<dbReference type="InterPro" id="IPR049874">
    <property type="entry name" value="ROK_cs"/>
</dbReference>
<proteinExistence type="predicted"/>
<accession>A0A4V3QX14</accession>
<dbReference type="SUPFAM" id="SSF53067">
    <property type="entry name" value="Actin-like ATPase domain"/>
    <property type="match status" value="1"/>
</dbReference>
<dbReference type="PROSITE" id="PS01125">
    <property type="entry name" value="ROK"/>
    <property type="match status" value="1"/>
</dbReference>
<dbReference type="InterPro" id="IPR000600">
    <property type="entry name" value="ROK"/>
</dbReference>
<evidence type="ECO:0000313" key="1">
    <source>
        <dbReference type="EMBL" id="TGX44722.1"/>
    </source>
</evidence>
<protein>
    <submittedName>
        <fullName evidence="1">ROK family protein</fullName>
    </submittedName>
</protein>
<organism evidence="1 2">
    <name type="scientific">Sphingomonas naasensis</name>
    <dbReference type="NCBI Taxonomy" id="1344951"/>
    <lineage>
        <taxon>Bacteria</taxon>
        <taxon>Pseudomonadati</taxon>
        <taxon>Pseudomonadota</taxon>
        <taxon>Alphaproteobacteria</taxon>
        <taxon>Sphingomonadales</taxon>
        <taxon>Sphingomonadaceae</taxon>
        <taxon>Sphingomonas</taxon>
    </lineage>
</organism>
<reference evidence="1 2" key="1">
    <citation type="submission" date="2019-04" db="EMBL/GenBank/DDBJ databases">
        <title>Sphingomonas psychrotolerans sp. nov., isolated from soil in the Tianshan Mountains, Xinjiang, China.</title>
        <authorList>
            <person name="Luo Y."/>
            <person name="Sheng H."/>
        </authorList>
    </citation>
    <scope>NUCLEOTIDE SEQUENCE [LARGE SCALE GENOMIC DNA]</scope>
    <source>
        <strain evidence="1 2">KIS18-15</strain>
    </source>
</reference>
<dbReference type="EMBL" id="SRXU01000002">
    <property type="protein sequence ID" value="TGX44722.1"/>
    <property type="molecule type" value="Genomic_DNA"/>
</dbReference>
<dbReference type="Proteomes" id="UP000309848">
    <property type="component" value="Unassembled WGS sequence"/>
</dbReference>